<dbReference type="SUPFAM" id="SSF55979">
    <property type="entry name" value="DNA clamp"/>
    <property type="match status" value="1"/>
</dbReference>
<keyword evidence="4" id="KW-0963">Cytoplasm</keyword>
<evidence type="ECO:0000256" key="2">
    <source>
        <dbReference type="ARBA" id="ARBA00010752"/>
    </source>
</evidence>
<name>A0AAW3F760_BURGA</name>
<protein>
    <recommendedName>
        <fullName evidence="3">Beta sliding clamp</fullName>
    </recommendedName>
    <alternativeName>
        <fullName evidence="11">Beta-clamp processivity factor</fullName>
    </alternativeName>
    <alternativeName>
        <fullName evidence="10">DNA polymerase III beta sliding clamp subunit</fullName>
    </alternativeName>
</protein>
<accession>A0AAW3F760</accession>
<comment type="similarity">
    <text evidence="2">Belongs to the beta sliding clamp family.</text>
</comment>
<dbReference type="Gene3D" id="3.10.150.10">
    <property type="entry name" value="DNA Polymerase III, subunit A, domain 2"/>
    <property type="match status" value="1"/>
</dbReference>
<evidence type="ECO:0000256" key="4">
    <source>
        <dbReference type="ARBA" id="ARBA00022490"/>
    </source>
</evidence>
<keyword evidence="7" id="KW-0235">DNA replication</keyword>
<evidence type="ECO:0000256" key="8">
    <source>
        <dbReference type="ARBA" id="ARBA00022932"/>
    </source>
</evidence>
<dbReference type="GO" id="GO:0006271">
    <property type="term" value="P:DNA strand elongation involved in DNA replication"/>
    <property type="evidence" value="ECO:0007669"/>
    <property type="project" value="TreeGrafter"/>
</dbReference>
<reference evidence="13 14" key="1">
    <citation type="submission" date="2014-04" db="EMBL/GenBank/DDBJ databases">
        <authorList>
            <person name="Bishop-Lilly K.A."/>
            <person name="Broomall S.M."/>
            <person name="Chain P.S."/>
            <person name="Chertkov O."/>
            <person name="Coyne S.R."/>
            <person name="Daligault H.E."/>
            <person name="Davenport K.W."/>
            <person name="Erkkila T."/>
            <person name="Frey K.G."/>
            <person name="Gibbons H.S."/>
            <person name="Gu W."/>
            <person name="Jaissle J."/>
            <person name="Johnson S.L."/>
            <person name="Koroleva G.I."/>
            <person name="Ladner J.T."/>
            <person name="Lo C.-C."/>
            <person name="Minogue T.D."/>
            <person name="Munk C."/>
            <person name="Palacios G.F."/>
            <person name="Redden C.L."/>
            <person name="Rosenzweig C.N."/>
            <person name="Scholz M.B."/>
            <person name="Teshima H."/>
            <person name="Xu Y."/>
        </authorList>
    </citation>
    <scope>NUCLEOTIDE SEQUENCE [LARGE SCALE GENOMIC DNA]</scope>
    <source>
        <strain evidence="14">gladioli</strain>
    </source>
</reference>
<gene>
    <name evidence="13" type="ORF">DM48_3280</name>
</gene>
<dbReference type="RefSeq" id="WP_080742009.1">
    <property type="nucleotide sequence ID" value="NZ_CADEVY010000012.1"/>
</dbReference>
<evidence type="ECO:0000256" key="1">
    <source>
        <dbReference type="ARBA" id="ARBA00004496"/>
    </source>
</evidence>
<keyword evidence="8" id="KW-0239">DNA-directed DNA polymerase</keyword>
<evidence type="ECO:0000256" key="11">
    <source>
        <dbReference type="ARBA" id="ARBA00033276"/>
    </source>
</evidence>
<dbReference type="PANTHER" id="PTHR30478">
    <property type="entry name" value="DNA POLYMERASE III SUBUNIT BETA"/>
    <property type="match status" value="1"/>
</dbReference>
<organism evidence="13 14">
    <name type="scientific">Burkholderia gladioli</name>
    <name type="common">Pseudomonas marginata</name>
    <name type="synonym">Phytomonas marginata</name>
    <dbReference type="NCBI Taxonomy" id="28095"/>
    <lineage>
        <taxon>Bacteria</taxon>
        <taxon>Pseudomonadati</taxon>
        <taxon>Pseudomonadota</taxon>
        <taxon>Betaproteobacteria</taxon>
        <taxon>Burkholderiales</taxon>
        <taxon>Burkholderiaceae</taxon>
        <taxon>Burkholderia</taxon>
    </lineage>
</organism>
<feature type="domain" description="DNA polymerase III beta sliding clamp central" evidence="12">
    <location>
        <begin position="48"/>
        <end position="153"/>
    </location>
</feature>
<comment type="caution">
    <text evidence="13">The sequence shown here is derived from an EMBL/GenBank/DDBJ whole genome shotgun (WGS) entry which is preliminary data.</text>
</comment>
<dbReference type="InterPro" id="IPR001001">
    <property type="entry name" value="DNA_polIII_beta"/>
</dbReference>
<dbReference type="InterPro" id="IPR046938">
    <property type="entry name" value="DNA_clamp_sf"/>
</dbReference>
<dbReference type="EMBL" id="JPGG01000015">
    <property type="protein sequence ID" value="KGC17360.1"/>
    <property type="molecule type" value="Genomic_DNA"/>
</dbReference>
<keyword evidence="6" id="KW-0548">Nucleotidyltransferase</keyword>
<proteinExistence type="inferred from homology"/>
<evidence type="ECO:0000256" key="10">
    <source>
        <dbReference type="ARBA" id="ARBA00030988"/>
    </source>
</evidence>
<evidence type="ECO:0000256" key="3">
    <source>
        <dbReference type="ARBA" id="ARBA00021035"/>
    </source>
</evidence>
<dbReference type="Proteomes" id="UP000029590">
    <property type="component" value="Unassembled WGS sequence"/>
</dbReference>
<dbReference type="KEGG" id="bgo:BM43_7357"/>
<dbReference type="Pfam" id="PF02767">
    <property type="entry name" value="DNA_pol3_beta_2"/>
    <property type="match status" value="1"/>
</dbReference>
<dbReference type="GO" id="GO:0005737">
    <property type="term" value="C:cytoplasm"/>
    <property type="evidence" value="ECO:0007669"/>
    <property type="project" value="UniProtKB-SubCell"/>
</dbReference>
<evidence type="ECO:0000256" key="6">
    <source>
        <dbReference type="ARBA" id="ARBA00022695"/>
    </source>
</evidence>
<evidence type="ECO:0000256" key="5">
    <source>
        <dbReference type="ARBA" id="ARBA00022679"/>
    </source>
</evidence>
<evidence type="ECO:0000313" key="13">
    <source>
        <dbReference type="EMBL" id="KGC17360.1"/>
    </source>
</evidence>
<evidence type="ECO:0000256" key="9">
    <source>
        <dbReference type="ARBA" id="ARBA00023125"/>
    </source>
</evidence>
<keyword evidence="9" id="KW-0238">DNA-binding</keyword>
<dbReference type="AlphaFoldDB" id="A0AAW3F760"/>
<dbReference type="PANTHER" id="PTHR30478:SF0">
    <property type="entry name" value="BETA SLIDING CLAMP"/>
    <property type="match status" value="1"/>
</dbReference>
<dbReference type="GO" id="GO:0003887">
    <property type="term" value="F:DNA-directed DNA polymerase activity"/>
    <property type="evidence" value="ECO:0007669"/>
    <property type="project" value="UniProtKB-KW"/>
</dbReference>
<evidence type="ECO:0000256" key="7">
    <source>
        <dbReference type="ARBA" id="ARBA00022705"/>
    </source>
</evidence>
<sequence length="267" mass="29444">MRFKVPRFAFGRTEAPHRIYDHIPVRNGWCFRTMGITMQRIFLTGTQLKAVQLSAAINDVRHFLNGVHLEATRNETRLVATDGSMMVAFRAAAANELEQSIITLTVPNEVVKQVRPAKGASDVLTIEIEGLRYTMVFGQLRIGFEPVTGTFPDYRRIVATKASGVVGHYDPDRLAVMKRIGKMLGRSRGAMPYVHHNGEGDAVVTLGCVPTFVGVLKSDPKAARKSEPQPWPALSNEDVNAILAQLEANPARLPARSDPSHVQPLQP</sequence>
<dbReference type="GO" id="GO:0008408">
    <property type="term" value="F:3'-5' exonuclease activity"/>
    <property type="evidence" value="ECO:0007669"/>
    <property type="project" value="InterPro"/>
</dbReference>
<keyword evidence="5" id="KW-0808">Transferase</keyword>
<dbReference type="GO" id="GO:0003677">
    <property type="term" value="F:DNA binding"/>
    <property type="evidence" value="ECO:0007669"/>
    <property type="project" value="UniProtKB-KW"/>
</dbReference>
<comment type="subcellular location">
    <subcellularLocation>
        <location evidence="1">Cytoplasm</location>
    </subcellularLocation>
</comment>
<evidence type="ECO:0000259" key="12">
    <source>
        <dbReference type="Pfam" id="PF02767"/>
    </source>
</evidence>
<dbReference type="GO" id="GO:0009360">
    <property type="term" value="C:DNA polymerase III complex"/>
    <property type="evidence" value="ECO:0007669"/>
    <property type="project" value="InterPro"/>
</dbReference>
<evidence type="ECO:0000313" key="14">
    <source>
        <dbReference type="Proteomes" id="UP000029590"/>
    </source>
</evidence>
<dbReference type="InterPro" id="IPR022637">
    <property type="entry name" value="DNA_polIII_beta_cen"/>
</dbReference>